<dbReference type="PANTHER" id="PTHR21660">
    <property type="entry name" value="THIOESTERASE SUPERFAMILY MEMBER-RELATED"/>
    <property type="match status" value="1"/>
</dbReference>
<dbReference type="GO" id="GO:0047617">
    <property type="term" value="F:fatty acyl-CoA hydrolase activity"/>
    <property type="evidence" value="ECO:0007669"/>
    <property type="project" value="InterPro"/>
</dbReference>
<reference evidence="1" key="1">
    <citation type="submission" date="2017-12" db="EMBL/GenBank/DDBJ databases">
        <authorList>
            <person name="Barbosa P."/>
            <person name="Usie A."/>
            <person name="Ramos A.M."/>
        </authorList>
    </citation>
    <scope>NUCLEOTIDE SEQUENCE</scope>
    <source>
        <strain evidence="1">HL8</strain>
        <tissue evidence="1">Leaves</tissue>
    </source>
</reference>
<dbReference type="InterPro" id="IPR029069">
    <property type="entry name" value="HotDog_dom_sf"/>
</dbReference>
<evidence type="ECO:0008006" key="2">
    <source>
        <dbReference type="Google" id="ProtNLM"/>
    </source>
</evidence>
<dbReference type="InterPro" id="IPR039298">
    <property type="entry name" value="ACOT13"/>
</dbReference>
<dbReference type="SUPFAM" id="SSF54637">
    <property type="entry name" value="Thioesterase/thiol ester dehydrase-isomerase"/>
    <property type="match status" value="2"/>
</dbReference>
<name>A0AAW0MI95_QUESU</name>
<dbReference type="CDD" id="cd03443">
    <property type="entry name" value="PaaI_thioesterase"/>
    <property type="match status" value="1"/>
</dbReference>
<gene>
    <name evidence="1" type="ORF">CFP56_011345</name>
</gene>
<dbReference type="PANTHER" id="PTHR21660:SF12">
    <property type="entry name" value="OS07G0462700 PROTEIN"/>
    <property type="match status" value="1"/>
</dbReference>
<dbReference type="EMBL" id="PKMF04000002">
    <property type="protein sequence ID" value="KAK7861492.1"/>
    <property type="molecule type" value="Genomic_DNA"/>
</dbReference>
<reference evidence="1" key="3">
    <citation type="submission" date="2023-07" db="EMBL/GenBank/DDBJ databases">
        <title>An improved reference 1 genome and first organelle genomes of Quercus suber.</title>
        <authorList>
            <consortium name="Genosuber Consortium"/>
            <person name="Usie A."/>
            <person name="Serra O."/>
            <person name="Barros P."/>
        </authorList>
    </citation>
    <scope>NUCLEOTIDE SEQUENCE</scope>
    <source>
        <strain evidence="1">HL8</strain>
        <tissue evidence="1">Leaves</tissue>
    </source>
</reference>
<proteinExistence type="predicted"/>
<evidence type="ECO:0000313" key="1">
    <source>
        <dbReference type="EMBL" id="KAK7861492.1"/>
    </source>
</evidence>
<reference evidence="1" key="2">
    <citation type="journal article" date="2018" name="Sci. Data">
        <title>The draft genome sequence of cork oak.</title>
        <authorList>
            <person name="Ramos A.M."/>
            <person name="Usie A."/>
            <person name="Barbosa P."/>
            <person name="Barros P.M."/>
            <person name="Capote T."/>
            <person name="Chaves I."/>
            <person name="Simoes F."/>
            <person name="Abreu I."/>
            <person name="Carrasquinho I."/>
            <person name="Faro C."/>
            <person name="Guimaraes J.B."/>
            <person name="Mendonca D."/>
            <person name="Nobrega F."/>
            <person name="Rodrigues L."/>
            <person name="Saibo N.J.M."/>
            <person name="Varela M.C."/>
            <person name="Egas C."/>
            <person name="Matos J."/>
            <person name="Miguel C.M."/>
            <person name="Oliveira M.M."/>
            <person name="Ricardo C.P."/>
            <person name="Goncalves S."/>
        </authorList>
    </citation>
    <scope>NUCLEOTIDE SEQUENCE [LARGE SCALE GENOMIC DNA]</scope>
    <source>
        <strain evidence="1">HL8</strain>
    </source>
</reference>
<sequence length="190" mass="20305">MEKPTATPRPKTEATSSNSSKTIVNDVSAEYVSALSAFFQKVGVSHSNSIPDFCNTKYLYSHLVRDAIKPDQVLRGRITCHLTVTPILANFYASLHGGAIAAIAEMVSIACARTVVAEDKDIFLGDMSILYLSGAPIHNFYASLHGGAIAAIAEMVSIACARTVVAEDKDIFLGDMSILYLSGAPIHVEL</sequence>
<dbReference type="AlphaFoldDB" id="A0AAW0MI95"/>
<organism evidence="1">
    <name type="scientific">Quercus suber</name>
    <name type="common">Cork oak</name>
    <dbReference type="NCBI Taxonomy" id="58331"/>
    <lineage>
        <taxon>Eukaryota</taxon>
        <taxon>Viridiplantae</taxon>
        <taxon>Streptophyta</taxon>
        <taxon>Embryophyta</taxon>
        <taxon>Tracheophyta</taxon>
        <taxon>Spermatophyta</taxon>
        <taxon>Magnoliopsida</taxon>
        <taxon>eudicotyledons</taxon>
        <taxon>Gunneridae</taxon>
        <taxon>Pentapetalae</taxon>
        <taxon>rosids</taxon>
        <taxon>fabids</taxon>
        <taxon>Fagales</taxon>
        <taxon>Fagaceae</taxon>
        <taxon>Quercus</taxon>
    </lineage>
</organism>
<comment type="caution">
    <text evidence="1">The sequence shown here is derived from an EMBL/GenBank/DDBJ whole genome shotgun (WGS) entry which is preliminary data.</text>
</comment>
<protein>
    <recommendedName>
        <fullName evidence="2">Thioesterase domain-containing protein</fullName>
    </recommendedName>
</protein>
<dbReference type="Gene3D" id="3.10.129.10">
    <property type="entry name" value="Hotdog Thioesterase"/>
    <property type="match status" value="2"/>
</dbReference>
<accession>A0AAW0MI95</accession>